<comment type="subcellular location">
    <subcellularLocation>
        <location evidence="1">Membrane</location>
        <topology evidence="1">Multi-pass membrane protein</topology>
    </subcellularLocation>
</comment>
<evidence type="ECO:0000313" key="12">
    <source>
        <dbReference type="EMBL" id="GIY03124.1"/>
    </source>
</evidence>
<dbReference type="GO" id="GO:0005886">
    <property type="term" value="C:plasma membrane"/>
    <property type="evidence" value="ECO:0007669"/>
    <property type="project" value="TreeGrafter"/>
</dbReference>
<evidence type="ECO:0000256" key="3">
    <source>
        <dbReference type="ARBA" id="ARBA00022692"/>
    </source>
</evidence>
<organism evidence="12 13">
    <name type="scientific">Caerostris extrusa</name>
    <name type="common">Bark spider</name>
    <name type="synonym">Caerostris bankana</name>
    <dbReference type="NCBI Taxonomy" id="172846"/>
    <lineage>
        <taxon>Eukaryota</taxon>
        <taxon>Metazoa</taxon>
        <taxon>Ecdysozoa</taxon>
        <taxon>Arthropoda</taxon>
        <taxon>Chelicerata</taxon>
        <taxon>Arachnida</taxon>
        <taxon>Araneae</taxon>
        <taxon>Araneomorphae</taxon>
        <taxon>Entelegynae</taxon>
        <taxon>Araneoidea</taxon>
        <taxon>Araneidae</taxon>
        <taxon>Caerostris</taxon>
    </lineage>
</organism>
<evidence type="ECO:0000313" key="13">
    <source>
        <dbReference type="Proteomes" id="UP001054945"/>
    </source>
</evidence>
<keyword evidence="13" id="KW-1185">Reference proteome</keyword>
<feature type="transmembrane region" description="Helical" evidence="10">
    <location>
        <begin position="327"/>
        <end position="345"/>
    </location>
</feature>
<dbReference type="InterPro" id="IPR017452">
    <property type="entry name" value="GPCR_Rhodpsn_7TM"/>
</dbReference>
<comment type="similarity">
    <text evidence="2">Belongs to the G-protein coupled receptor 1 family.</text>
</comment>
<evidence type="ECO:0000256" key="9">
    <source>
        <dbReference type="SAM" id="MobiDB-lite"/>
    </source>
</evidence>
<reference evidence="12 13" key="1">
    <citation type="submission" date="2021-06" db="EMBL/GenBank/DDBJ databases">
        <title>Caerostris extrusa draft genome.</title>
        <authorList>
            <person name="Kono N."/>
            <person name="Arakawa K."/>
        </authorList>
    </citation>
    <scope>NUCLEOTIDE SEQUENCE [LARGE SCALE GENOMIC DNA]</scope>
</reference>
<dbReference type="CDD" id="cd00637">
    <property type="entry name" value="7tm_classA_rhodopsin-like"/>
    <property type="match status" value="1"/>
</dbReference>
<dbReference type="PANTHER" id="PTHR45695">
    <property type="entry name" value="LEUCOKININ RECEPTOR-RELATED"/>
    <property type="match status" value="1"/>
</dbReference>
<evidence type="ECO:0000256" key="6">
    <source>
        <dbReference type="ARBA" id="ARBA00023136"/>
    </source>
</evidence>
<feature type="transmembrane region" description="Helical" evidence="10">
    <location>
        <begin position="180"/>
        <end position="202"/>
    </location>
</feature>
<proteinExistence type="inferred from homology"/>
<feature type="compositionally biased region" description="Low complexity" evidence="9">
    <location>
        <begin position="493"/>
        <end position="503"/>
    </location>
</feature>
<evidence type="ECO:0000256" key="5">
    <source>
        <dbReference type="ARBA" id="ARBA00023040"/>
    </source>
</evidence>
<gene>
    <name evidence="12" type="primary">AVEN_192039_1</name>
    <name evidence="12" type="ORF">CEXT_758621</name>
</gene>
<evidence type="ECO:0000259" key="11">
    <source>
        <dbReference type="PROSITE" id="PS50262"/>
    </source>
</evidence>
<feature type="region of interest" description="Disordered" evidence="9">
    <location>
        <begin position="489"/>
        <end position="534"/>
    </location>
</feature>
<feature type="transmembrane region" description="Helical" evidence="10">
    <location>
        <begin position="379"/>
        <end position="396"/>
    </location>
</feature>
<feature type="compositionally biased region" description="Low complexity" evidence="9">
    <location>
        <begin position="643"/>
        <end position="652"/>
    </location>
</feature>
<feature type="transmembrane region" description="Helical" evidence="10">
    <location>
        <begin position="268"/>
        <end position="292"/>
    </location>
</feature>
<keyword evidence="7" id="KW-0675">Receptor</keyword>
<dbReference type="InterPro" id="IPR000276">
    <property type="entry name" value="GPCR_Rhodpsn"/>
</dbReference>
<evidence type="ECO:0000256" key="4">
    <source>
        <dbReference type="ARBA" id="ARBA00022989"/>
    </source>
</evidence>
<dbReference type="Proteomes" id="UP001054945">
    <property type="component" value="Unassembled WGS sequence"/>
</dbReference>
<feature type="transmembrane region" description="Helical" evidence="10">
    <location>
        <begin position="143"/>
        <end position="168"/>
    </location>
</feature>
<dbReference type="SUPFAM" id="SSF81321">
    <property type="entry name" value="Family A G protein-coupled receptor-like"/>
    <property type="match status" value="1"/>
</dbReference>
<feature type="region of interest" description="Disordered" evidence="9">
    <location>
        <begin position="643"/>
        <end position="673"/>
    </location>
</feature>
<keyword evidence="8" id="KW-0807">Transducer</keyword>
<evidence type="ECO:0000256" key="1">
    <source>
        <dbReference type="ARBA" id="ARBA00004141"/>
    </source>
</evidence>
<keyword evidence="4 10" id="KW-1133">Transmembrane helix</keyword>
<dbReference type="EMBL" id="BPLR01005542">
    <property type="protein sequence ID" value="GIY03124.1"/>
    <property type="molecule type" value="Genomic_DNA"/>
</dbReference>
<keyword evidence="6 10" id="KW-0472">Membrane</keyword>
<dbReference type="GO" id="GO:0004930">
    <property type="term" value="F:G protein-coupled receptor activity"/>
    <property type="evidence" value="ECO:0007669"/>
    <property type="project" value="UniProtKB-KW"/>
</dbReference>
<dbReference type="PANTHER" id="PTHR45695:SF9">
    <property type="entry name" value="LEUCOKININ RECEPTOR"/>
    <property type="match status" value="1"/>
</dbReference>
<dbReference type="Pfam" id="PF00001">
    <property type="entry name" value="7tm_1"/>
    <property type="match status" value="1"/>
</dbReference>
<feature type="domain" description="G-protein coupled receptors family 1 profile" evidence="11">
    <location>
        <begin position="122"/>
        <end position="395"/>
    </location>
</feature>
<evidence type="ECO:0000256" key="7">
    <source>
        <dbReference type="ARBA" id="ARBA00023170"/>
    </source>
</evidence>
<evidence type="ECO:0000256" key="2">
    <source>
        <dbReference type="ARBA" id="ARBA00010663"/>
    </source>
</evidence>
<accession>A0AAV4Q1C1</accession>
<keyword evidence="3 10" id="KW-0812">Transmembrane</keyword>
<feature type="transmembrane region" description="Helical" evidence="10">
    <location>
        <begin position="223"/>
        <end position="243"/>
    </location>
</feature>
<sequence length="673" mass="76892">MENKGVGWYEPQRRYLTVDTKQWRLGEWMVALQYSHGIASISKRHSEPQVSLRYYTCSLVPTGVTISLVRMATKEDVPRNDSKTVQVTVVIFYNGTYPAEAKTDPALEIVLLVVVFLVSFGTNIFLLVTIASSYTLRKVPFNMLFSSLCVTFLLESVWNMTVALLYVSMDAWKLGHTGCAFSSFVVQLVTLEVTFCLCLMCAEGMLSVWQPFRFQTYLTLKKQIVVIVTMWTAGVLLCMPLLVKSMTSRMFPARYNCAPAGPNGFAHAIFLTIWCYSLMIIIGFGCLLNLGIRQYKEYKIQKKKNSIVYSNVFMQGDLWTEWVNFKLVTWLALFYLLFELPYIIVHQDSALKTHPEESSASNGTSSSPAIECTQKYEKVFTWLRFIYPCVFALLVFKMRKDIRQKLKELFHCCHRKGVRDNSAGLVARQDIKKSTKKDSVVPLSLNTPVLYISPDGLCLRQLDAKNYSNEHDKNHPKFVSYLCDHDGTEDSRSNSQNSFNSNRRFSKESEATLPDMGSGSSYNGLSDIPMGDIPTSVLEPEIQLQPPPPKKVRFADTLTIYHNVSPRNKTPEWVVSTQKIASVNKKTTKRRGSKIPTRIRKTDNATPWKNDLNSTYKVNNPIIERQILRQIVNEVKRNSIYRSNSLSRNNTNNRKKVRRNSVSPPQWKINKLS</sequence>
<protein>
    <submittedName>
        <fullName evidence="12">G_PROTEIN_RECEP_F1_2 domain-containing protein</fullName>
    </submittedName>
</protein>
<dbReference type="Gene3D" id="1.20.1070.10">
    <property type="entry name" value="Rhodopsin 7-helix transmembrane proteins"/>
    <property type="match status" value="1"/>
</dbReference>
<dbReference type="AlphaFoldDB" id="A0AAV4Q1C1"/>
<evidence type="ECO:0000256" key="8">
    <source>
        <dbReference type="ARBA" id="ARBA00023224"/>
    </source>
</evidence>
<dbReference type="PROSITE" id="PS50262">
    <property type="entry name" value="G_PROTEIN_RECEP_F1_2"/>
    <property type="match status" value="1"/>
</dbReference>
<evidence type="ECO:0000256" key="10">
    <source>
        <dbReference type="SAM" id="Phobius"/>
    </source>
</evidence>
<keyword evidence="5" id="KW-0297">G-protein coupled receptor</keyword>
<name>A0AAV4Q1C1_CAEEX</name>
<feature type="transmembrane region" description="Helical" evidence="10">
    <location>
        <begin position="109"/>
        <end position="131"/>
    </location>
</feature>
<comment type="caution">
    <text evidence="12">The sequence shown here is derived from an EMBL/GenBank/DDBJ whole genome shotgun (WGS) entry which is preliminary data.</text>
</comment>